<sequence>MERSSEKPTFSGLKIKLMFDKKLWKNI</sequence>
<dbReference type="KEGG" id="dme:Dmel_CG45087"/>
<dbReference type="InParanoid" id="A0A0B4LFN2"/>
<protein>
    <submittedName>
        <fullName evidence="1">Uncharacterized protein</fullName>
    </submittedName>
</protein>
<keyword evidence="3" id="KW-1185">Reference proteome</keyword>
<dbReference type="VEuPathDB" id="VectorBase:FBgn0266488"/>
<reference evidence="1 3" key="5">
    <citation type="journal article" date="2002" name="Genome Biol.">
        <title>Heterochromatic sequences in a Drosophila whole-genome shotgun assembly.</title>
        <authorList>
            <person name="Hoskins R.A."/>
            <person name="Smith C.D."/>
            <person name="Carlson J.W."/>
            <person name="Carvalho A.B."/>
            <person name="Halpern A."/>
            <person name="Kaminker J.S."/>
            <person name="Kennedy C."/>
            <person name="Mungall C.J."/>
            <person name="Sullivan B.A."/>
            <person name="Sutton G.G."/>
            <person name="Yasuhara J.C."/>
            <person name="Wakimoto B.T."/>
            <person name="Myers E.W."/>
            <person name="Celniker S.E."/>
            <person name="Rubin G.M."/>
            <person name="Karpen G.H."/>
        </authorList>
    </citation>
    <scope>NUCLEOTIDE SEQUENCE [LARGE SCALE GENOMIC DNA]</scope>
    <source>
        <strain evidence="3">Berkeley</strain>
    </source>
</reference>
<reference evidence="1 3" key="1">
    <citation type="journal article" date="2000" name="Science">
        <title>The genome sequence of Drosophila melanogaster.</title>
        <authorList>
            <person name="Adams M.D."/>
            <person name="Celniker S.E."/>
            <person name="Holt R.A."/>
            <person name="Evans C.A."/>
            <person name="Gocayne J.D."/>
            <person name="Amanatides P.G."/>
            <person name="Scherer S.E."/>
            <person name="Li P.W."/>
            <person name="Hoskins R.A."/>
            <person name="Galle R.F."/>
            <person name="George R.A."/>
            <person name="Lewis S.E."/>
            <person name="Richards S."/>
            <person name="Ashburner M."/>
            <person name="Henderson S.N."/>
            <person name="Sutton G.G."/>
            <person name="Wortman J.R."/>
            <person name="Yandell M.D."/>
            <person name="Zhang Q."/>
            <person name="Chen L.X."/>
            <person name="Brandon R.C."/>
            <person name="Rogers Y.H."/>
            <person name="Blazej R.G."/>
            <person name="Champe M."/>
            <person name="Pfeiffer B.D."/>
            <person name="Wan K.H."/>
            <person name="Doyle C."/>
            <person name="Baxter E.G."/>
            <person name="Helt G."/>
            <person name="Nelson C.R."/>
            <person name="Gabor G.L."/>
            <person name="Abril J.F."/>
            <person name="Agbayani A."/>
            <person name="An H.J."/>
            <person name="Andrews-Pfannkoch C."/>
            <person name="Baldwin D."/>
            <person name="Ballew R.M."/>
            <person name="Basu A."/>
            <person name="Baxendale J."/>
            <person name="Bayraktaroglu L."/>
            <person name="Beasley E.M."/>
            <person name="Beeson K.Y."/>
            <person name="Benos P.V."/>
            <person name="Berman B.P."/>
            <person name="Bhandari D."/>
            <person name="Bolshakov S."/>
            <person name="Borkova D."/>
            <person name="Botchan M.R."/>
            <person name="Bouck J."/>
            <person name="Brokstein P."/>
            <person name="Brottier P."/>
            <person name="Burtis K.C."/>
            <person name="Busam D.A."/>
            <person name="Butler H."/>
            <person name="Cadieu E."/>
            <person name="Center A."/>
            <person name="Chandra I."/>
            <person name="Cherry J.M."/>
            <person name="Cawley S."/>
            <person name="Dahlke C."/>
            <person name="Davenport L.B."/>
            <person name="Davies P."/>
            <person name="de Pablos B."/>
            <person name="Delcher A."/>
            <person name="Deng Z."/>
            <person name="Mays A.D."/>
            <person name="Dew I."/>
            <person name="Dietz S.M."/>
            <person name="Dodson K."/>
            <person name="Doup L.E."/>
            <person name="Downes M."/>
            <person name="Dugan-Rocha S."/>
            <person name="Dunkov B.C."/>
            <person name="Dunn P."/>
            <person name="Durbin K.J."/>
            <person name="Evangelista C.C."/>
            <person name="Ferraz C."/>
            <person name="Ferriera S."/>
            <person name="Fleischmann W."/>
            <person name="Fosler C."/>
            <person name="Gabrielian A.E."/>
            <person name="Garg N.S."/>
            <person name="Gelbart W.M."/>
            <person name="Glasser K."/>
            <person name="Glodek A."/>
            <person name="Gong F."/>
            <person name="Gorrell J.H."/>
            <person name="Gu Z."/>
            <person name="Guan P."/>
            <person name="Harris M."/>
            <person name="Harris N.L."/>
            <person name="Harvey D."/>
            <person name="Heiman T.J."/>
            <person name="Hernandez J.R."/>
            <person name="Houck J."/>
            <person name="Hostin D."/>
            <person name="Houston K.A."/>
            <person name="Howland T.J."/>
            <person name="Wei M.H."/>
            <person name="Ibegwam C."/>
            <person name="Jalali M."/>
            <person name="Kalush F."/>
            <person name="Karpen G.H."/>
            <person name="Ke Z."/>
            <person name="Kennison J.A."/>
            <person name="Ketchum K.A."/>
            <person name="Kimmel B.E."/>
            <person name="Kodira C.D."/>
            <person name="Kraft C."/>
            <person name="Kravitz S."/>
            <person name="Kulp D."/>
            <person name="Lai Z."/>
            <person name="Lasko P."/>
            <person name="Lei Y."/>
            <person name="Levitsky A.A."/>
            <person name="Li J."/>
            <person name="Li Z."/>
            <person name="Liang Y."/>
            <person name="Lin X."/>
            <person name="Liu X."/>
            <person name="Mattei B."/>
            <person name="McIntosh T.C."/>
            <person name="McLeod M.P."/>
            <person name="McPherson D."/>
            <person name="Merkulov G."/>
            <person name="Milshina N.V."/>
            <person name="Mobarry C."/>
            <person name="Morris J."/>
            <person name="Moshrefi A."/>
            <person name="Mount S.M."/>
            <person name="Moy M."/>
            <person name="Murphy B."/>
            <person name="Murphy L."/>
            <person name="Muzny D.M."/>
            <person name="Nelson D.L."/>
            <person name="Nelson D.R."/>
            <person name="Nelson K.A."/>
            <person name="Nixon K."/>
            <person name="Nusskern D.R."/>
            <person name="Pacleb J.M."/>
            <person name="Palazzolo M."/>
            <person name="Pittman G.S."/>
            <person name="Pan S."/>
            <person name="Pollard J."/>
            <person name="Puri V."/>
            <person name="Reese M.G."/>
            <person name="Reinert K."/>
            <person name="Remington K."/>
            <person name="Saunders R.D."/>
            <person name="Scheeler F."/>
            <person name="Shen H."/>
            <person name="Shue B.C."/>
            <person name="Siden-Kiamos I."/>
            <person name="Simpson M."/>
            <person name="Skupski M.P."/>
            <person name="Smith T."/>
            <person name="Spier E."/>
            <person name="Spradling A.C."/>
            <person name="Stapleton M."/>
            <person name="Strong R."/>
            <person name="Sun E."/>
            <person name="Svirskas R."/>
            <person name="Tector C."/>
            <person name="Turner R."/>
            <person name="Venter E."/>
            <person name="Wang A.H."/>
            <person name="Wang X."/>
            <person name="Wang Z.Y."/>
            <person name="Wassarman D.A."/>
            <person name="Weinstock G.M."/>
            <person name="Weissenbach J."/>
            <person name="Williams S.M."/>
            <person name="WoodageT"/>
            <person name="Worley K.C."/>
            <person name="Wu D."/>
            <person name="Yang S."/>
            <person name="Yao Q.A."/>
            <person name="Ye J."/>
            <person name="Yeh R.F."/>
            <person name="Zaveri J.S."/>
            <person name="Zhan M."/>
            <person name="Zhang G."/>
            <person name="Zhao Q."/>
            <person name="Zheng L."/>
            <person name="Zheng X.H."/>
            <person name="Zhong F.N."/>
            <person name="Zhong W."/>
            <person name="Zhou X."/>
            <person name="Zhu S."/>
            <person name="Zhu X."/>
            <person name="Smith H.O."/>
            <person name="Gibbs R.A."/>
            <person name="Myers E.W."/>
            <person name="Rubin G.M."/>
            <person name="Venter J.C."/>
        </authorList>
    </citation>
    <scope>NUCLEOTIDE SEQUENCE [LARGE SCALE GENOMIC DNA]</scope>
    <source>
        <strain evidence="3">Berkeley</strain>
    </source>
</reference>
<organism evidence="1 3">
    <name type="scientific">Drosophila melanogaster</name>
    <name type="common">Fruit fly</name>
    <dbReference type="NCBI Taxonomy" id="7227"/>
    <lineage>
        <taxon>Eukaryota</taxon>
        <taxon>Metazoa</taxon>
        <taxon>Ecdysozoa</taxon>
        <taxon>Arthropoda</taxon>
        <taxon>Hexapoda</taxon>
        <taxon>Insecta</taxon>
        <taxon>Pterygota</taxon>
        <taxon>Neoptera</taxon>
        <taxon>Endopterygota</taxon>
        <taxon>Diptera</taxon>
        <taxon>Brachycera</taxon>
        <taxon>Muscomorpha</taxon>
        <taxon>Ephydroidea</taxon>
        <taxon>Drosophilidae</taxon>
        <taxon>Drosophila</taxon>
        <taxon>Sophophora</taxon>
    </lineage>
</organism>
<reference evidence="1 3" key="7">
    <citation type="journal article" date="2007" name="Science">
        <title>The Release 5.1 annotation of Drosophila melanogaster heterochromatin.</title>
        <authorList>
            <person name="Smith C.D."/>
            <person name="Shu S."/>
            <person name="Mungall C.J."/>
            <person name="Karpen G.H."/>
        </authorList>
    </citation>
    <scope>NUCLEOTIDE SEQUENCE [LARGE SCALE GENOMIC DNA]</scope>
    <source>
        <strain evidence="3">Berkeley</strain>
    </source>
</reference>
<name>A0A0B4LFN2_DROME</name>
<accession>A0A0B4LFN2</accession>
<reference evidence="1 3" key="10">
    <citation type="journal article" date="2015" name="G3 (Bethesda)">
        <title>Gene Model Annotations for Drosophila melanogaster: The Rule-Benders.</title>
        <authorList>
            <consortium name="FlyBase Consortium"/>
            <person name="Crosby M.A."/>
            <person name="Gramates L.S."/>
            <person name="Dos Santos G."/>
            <person name="Matthews B.B."/>
            <person name="St Pierre S.E."/>
            <person name="Zhou P."/>
            <person name="Schroeder A.J."/>
            <person name="Falls K."/>
            <person name="Emmert D.B."/>
            <person name="Russo S.M."/>
            <person name="Gelbart W.M."/>
            <person name="null"/>
        </authorList>
    </citation>
    <scope>NUCLEOTIDE SEQUENCE [LARGE SCALE GENOMIC DNA]</scope>
    <source>
        <strain evidence="3">Berkeley</strain>
    </source>
</reference>
<reference evidence="1 3" key="11">
    <citation type="journal article" date="2015" name="Genome Res.">
        <title>The Release 6 reference sequence of the Drosophila melanogaster genome.</title>
        <authorList>
            <person name="Hoskins R.A."/>
            <person name="Carlson J.W."/>
            <person name="Wan K.H."/>
            <person name="Park S."/>
            <person name="Mendez I."/>
            <person name="Galle S.E."/>
            <person name="Booth B.W."/>
            <person name="Pfeiffer B.D."/>
            <person name="George R.A."/>
            <person name="Svirskas R."/>
            <person name="Krzywinski M."/>
            <person name="Schein J."/>
            <person name="Accardo M.C."/>
            <person name="Damia E."/>
            <person name="Messina G."/>
            <person name="Mendez-Lago M."/>
            <person name="de Pablos B."/>
            <person name="Demakova O.V."/>
            <person name="Andreyeva E.N."/>
            <person name="Boldyreva L.V."/>
            <person name="Marra M."/>
            <person name="Carvalho A.B."/>
            <person name="Dimitri P."/>
            <person name="Villasante A."/>
            <person name="Zhimulev I.F."/>
            <person name="Rubin G.M."/>
            <person name="Karpen G.H."/>
            <person name="Celniker S.E."/>
        </authorList>
    </citation>
    <scope>NUCLEOTIDE SEQUENCE [LARGE SCALE GENOMIC DNA]</scope>
    <source>
        <strain evidence="3">Berkeley</strain>
    </source>
</reference>
<gene>
    <name evidence="1" type="primary">Dmel\CG45087</name>
    <name evidence="1 2" type="ORF">CG45087</name>
    <name evidence="1" type="ORF">Dmel_CG45087</name>
</gene>
<proteinExistence type="predicted"/>
<reference evidence="1 3" key="6">
    <citation type="journal article" date="2005" name="PLoS Comput. Biol.">
        <title>Combined evidence annotation of transposable elements in genome sequences.</title>
        <authorList>
            <person name="Quesneville H."/>
            <person name="Bergman C.M."/>
            <person name="Andrieu O."/>
            <person name="Autard D."/>
            <person name="Nouaud D."/>
            <person name="Ashburner M."/>
            <person name="Anxolabehere D."/>
        </authorList>
    </citation>
    <scope>NUCLEOTIDE SEQUENCE [LARGE SCALE GENOMIC DNA]</scope>
    <source>
        <strain evidence="3">Berkeley</strain>
    </source>
</reference>
<dbReference type="FlyBase" id="FBgn0266488">
    <property type="gene designation" value="CG45087"/>
</dbReference>
<reference evidence="1 3" key="8">
    <citation type="journal article" date="2007" name="Science">
        <title>Sequence finishing and mapping of Drosophila melanogaster heterochromatin.</title>
        <authorList>
            <person name="Hoskins R.A."/>
            <person name="Carlson J.W."/>
            <person name="Kennedy C."/>
            <person name="Acevedo D."/>
            <person name="Evans-Holm M."/>
            <person name="Frise E."/>
            <person name="Wan K.H."/>
            <person name="Park S."/>
            <person name="Mendez-Lago M."/>
            <person name="Rossi F."/>
            <person name="Villasante A."/>
            <person name="Dimitri P."/>
            <person name="Karpen G.H."/>
            <person name="Celniker S.E."/>
        </authorList>
    </citation>
    <scope>NUCLEOTIDE SEQUENCE [LARGE SCALE GENOMIC DNA]</scope>
    <source>
        <strain evidence="3">Berkeley</strain>
    </source>
</reference>
<evidence type="ECO:0000313" key="3">
    <source>
        <dbReference type="Proteomes" id="UP000000803"/>
    </source>
</evidence>
<dbReference type="Bgee" id="FBgn0266488">
    <property type="expression patterns" value="Expressed in arthropod fat body and 13 other cell types or tissues"/>
</dbReference>
<dbReference type="AlphaFoldDB" id="A0A0B4LFN2"/>
<reference evidence="1 3" key="3">
    <citation type="journal article" date="2002" name="Genome Biol.">
        <title>Annotation of the Drosophila melanogaster euchromatic genome: a systematic review.</title>
        <authorList>
            <person name="Misra S."/>
            <person name="Crosby M.A."/>
            <person name="Mungall C.J."/>
            <person name="Matthews B.B."/>
            <person name="Campbell K.S."/>
            <person name="Hradecky P."/>
            <person name="Huang Y."/>
            <person name="Kaminker J.S."/>
            <person name="Millburn G.H."/>
            <person name="Prochnik S.E."/>
            <person name="Smith C.D."/>
            <person name="Tupy J.L."/>
            <person name="Whitfied E.J."/>
            <person name="Bayraktaroglu L."/>
            <person name="Berman B.P."/>
            <person name="Bettencourt B.R."/>
            <person name="Celniker S.E."/>
            <person name="de Grey A.D."/>
            <person name="Drysdale R.A."/>
            <person name="Harris N.L."/>
            <person name="Richter J."/>
            <person name="Russo S."/>
            <person name="Schroeder A.J."/>
            <person name="Shu S.Q."/>
            <person name="Stapleton M."/>
            <person name="Yamada C."/>
            <person name="Ashburner M."/>
            <person name="Gelbart W.M."/>
            <person name="Rubin G.M."/>
            <person name="Lewis S.E."/>
        </authorList>
    </citation>
    <scope>GENOME REANNOTATION</scope>
    <source>
        <strain evidence="3">Berkeley</strain>
    </source>
</reference>
<dbReference type="Proteomes" id="UP000000803">
    <property type="component" value="Chromosome 2R"/>
</dbReference>
<evidence type="ECO:0000313" key="2">
    <source>
        <dbReference type="FlyBase" id="FBgn0266488"/>
    </source>
</evidence>
<reference evidence="1 3" key="4">
    <citation type="journal article" date="2002" name="Genome Biol.">
        <title>The transposable elements of the Drosophila melanogaster euchromatin: a genomics perspective.</title>
        <authorList>
            <person name="Kaminker J.S."/>
            <person name="Bergman C.M."/>
            <person name="Kronmiller B."/>
            <person name="Carlson J."/>
            <person name="Svirskas R."/>
            <person name="Patel S."/>
            <person name="Frise E."/>
            <person name="Wheeler D.A."/>
            <person name="Lewis S.E."/>
            <person name="Rubin G.M."/>
            <person name="Ashburner M."/>
            <person name="Celniker S.E."/>
        </authorList>
    </citation>
    <scope>NUCLEOTIDE SEQUENCE [LARGE SCALE GENOMIC DNA]</scope>
    <source>
        <strain evidence="3">Berkeley</strain>
    </source>
</reference>
<dbReference type="EMBL" id="AE013599">
    <property type="protein sequence ID" value="AHN56371.1"/>
    <property type="molecule type" value="Genomic_DNA"/>
</dbReference>
<reference evidence="1 3" key="2">
    <citation type="journal article" date="2002" name="Genome Biol.">
        <title>Finishing a whole-genome shotgun: release 3 of the Drosophila melanogaster euchromatic genome sequence.</title>
        <authorList>
            <person name="Celniker S.E."/>
            <person name="Wheeler D.A."/>
            <person name="Kronmiller B."/>
            <person name="Carlson J.W."/>
            <person name="Halpern A."/>
            <person name="Patel S."/>
            <person name="Adams M."/>
            <person name="Champe M."/>
            <person name="Dugan S.P."/>
            <person name="Frise E."/>
            <person name="Hodgson A."/>
            <person name="George R.A."/>
            <person name="Hoskins R.A."/>
            <person name="Laverty T."/>
            <person name="Muzny D.M."/>
            <person name="Nelson C.R."/>
            <person name="Pacleb J.M."/>
            <person name="Park S."/>
            <person name="Pfeiffer B.D."/>
            <person name="Richards S."/>
            <person name="Sodergren E.J."/>
            <person name="Svirskas R."/>
            <person name="Tabor P.E."/>
            <person name="Wan K."/>
            <person name="Stapleton M."/>
            <person name="Sutton G.G."/>
            <person name="Venter C."/>
            <person name="Weinstock G."/>
            <person name="Scherer S.E."/>
            <person name="Myers E.W."/>
            <person name="Gibbs R.A."/>
            <person name="Rubin G.M."/>
        </authorList>
    </citation>
    <scope>NUCLEOTIDE SEQUENCE [LARGE SCALE GENOMIC DNA]</scope>
    <source>
        <strain evidence="3">Berkeley</strain>
    </source>
</reference>
<reference evidence="1 3" key="9">
    <citation type="journal article" date="2015" name="G3 (Bethesda)">
        <title>Gene Model Annotations for Drosophila melanogaster: Impact of High-Throughput Data.</title>
        <authorList>
            <consortium name="FlyBase Consortium"/>
            <person name="Matthews B.B."/>
            <person name="Dos Santos G."/>
            <person name="Crosby M.A."/>
            <person name="Emmert D.B."/>
            <person name="St Pierre S.E."/>
            <person name="Gramates L.S."/>
            <person name="Zhou P."/>
            <person name="Schroeder A.J."/>
            <person name="Falls K."/>
            <person name="Strelets V."/>
            <person name="Russo S.M."/>
            <person name="Gelbart W.M."/>
            <person name="null"/>
        </authorList>
    </citation>
    <scope>NUCLEOTIDE SEQUENCE [LARGE SCALE GENOMIC DNA]</scope>
    <source>
        <strain evidence="3">Berkeley</strain>
    </source>
</reference>
<dbReference type="BioGRID-ORCS" id="19834964">
    <property type="hits" value="0 hits in 1 CRISPR screen"/>
</dbReference>
<evidence type="ECO:0000313" key="1">
    <source>
        <dbReference type="EMBL" id="AHN56371.1"/>
    </source>
</evidence>
<dbReference type="GeneID" id="19834964"/>
<dbReference type="RefSeq" id="NP_001286576.1">
    <property type="nucleotide sequence ID" value="NM_001299647.1"/>
</dbReference>
<dbReference type="AGR" id="FB:FBgn0266488"/>